<name>A0A9D3SJT4_9TELE</name>
<dbReference type="FunFam" id="2.170.300.10:FF:000041">
    <property type="entry name" value="Tyrosine protein kinase receptor tie-1, putative"/>
    <property type="match status" value="1"/>
</dbReference>
<feature type="region of interest" description="Disordered" evidence="6">
    <location>
        <begin position="744"/>
        <end position="764"/>
    </location>
</feature>
<dbReference type="AlphaFoldDB" id="A0A9D3SJT4"/>
<keyword evidence="3" id="KW-0677">Repeat</keyword>
<feature type="chain" id="PRO_5039129272" description="EGF-like domain-containing protein" evidence="7">
    <location>
        <begin position="23"/>
        <end position="895"/>
    </location>
</feature>
<dbReference type="PRINTS" id="PR00011">
    <property type="entry name" value="EGFLAMININ"/>
</dbReference>
<accession>A0A9D3SJT4</accession>
<dbReference type="InterPro" id="IPR042635">
    <property type="entry name" value="MEGF10/SREC1/2-like"/>
</dbReference>
<dbReference type="PANTHER" id="PTHR24043:SF0">
    <property type="entry name" value="SCAVENGER RECEPTOR CLASS F MEMBER 1"/>
    <property type="match status" value="1"/>
</dbReference>
<feature type="disulfide bond" evidence="5">
    <location>
        <begin position="376"/>
        <end position="385"/>
    </location>
</feature>
<keyword evidence="10" id="KW-1185">Reference proteome</keyword>
<evidence type="ECO:0000256" key="5">
    <source>
        <dbReference type="PROSITE-ProRule" id="PRU00076"/>
    </source>
</evidence>
<dbReference type="GO" id="GO:0005044">
    <property type="term" value="F:scavenger receptor activity"/>
    <property type="evidence" value="ECO:0007669"/>
    <property type="project" value="InterPro"/>
</dbReference>
<dbReference type="InterPro" id="IPR002049">
    <property type="entry name" value="LE_dom"/>
</dbReference>
<dbReference type="GO" id="GO:0016358">
    <property type="term" value="P:dendrite development"/>
    <property type="evidence" value="ECO:0007669"/>
    <property type="project" value="TreeGrafter"/>
</dbReference>
<dbReference type="PANTHER" id="PTHR24043">
    <property type="entry name" value="SCAVENGER RECEPTOR CLASS F"/>
    <property type="match status" value="1"/>
</dbReference>
<sequence length="895" mass="96405">MEYLNFVLSCMGLLFLCFPASTQKLSSTGRNVCLSPRSWAPECCSGWAQEGDECTIPLCEGQNACGQNEVCVSPGVCRCNPGFFGFECKSACPPAFWGSDCREQCLCHPHGLCDPAMGACTCFPNYWGNLCQNSCKCGRHGRCNSVYGNCTCEEGWWGSSCTKVCQCNSRTSSCDPATGLCLCKEGYWGQKCSHRCNCNTSPCQQNSGECQCTSGWWGPNCDRPCICDLSHSNCDPLTGECLCHPGYKRPICRDLCSPGYYGSGCFERCGHCEGDTPCSKTDGSCSSCAPGWNGTRCDQPCPFGYHGIRCQELCPHCRNGEPCNAVTGLCTHCEPGWTGPRCDQPCNDGTFGDSCRFLCRPCYHGHCDHVTGSCLCQPGFQGERCNSSCPDKMYGINCSSTCDCGDDACHAATGECLYSFRAGLLAGLLIPLLILILALLFCCCCCGTPADGKDRVAVGDGSTTGRMKHHVYTVLANMSSAMPCLTLWSSGLPRVTVSHHDPELTFNHSFIEPPSGWVSDSFETDEDGEAVYCVPPREDIPAVAGGELQFQEMGSKCNFLSEPPTFSSEDMSLTFGIPRTSSIAKSKRPSVSFAEGTKFSPKERRGSNQELARKPKTPWGVLMLSSLQGAQGSQGQTEGETEEASDDAKASSEEQAANSLPEADSERYASTPSRTQSTVPGTRRNTPSNPKKSLQPLSDGQGMDTGMEKVSTVYVTVGKPLRASKADLSSEGPVQAMLRRLGSIQRQREEAAQPKSKGVAVTKPPRRKLGARASLWEQSAVSGQPDVVLRKPSRKKHTSLSSPCTVGATDSLLENSTPKRPLSSILKSVPESTTQVSGGDMGTRTPSESDNKSEAIYEIVAVSDEVSTSSELITNETLTDQEPKYENVYINHSCD</sequence>
<dbReference type="EMBL" id="JAHKSW010000017">
    <property type="protein sequence ID" value="KAG7321739.1"/>
    <property type="molecule type" value="Genomic_DNA"/>
</dbReference>
<feature type="compositionally biased region" description="Basic and acidic residues" evidence="6">
    <location>
        <begin position="600"/>
        <end position="613"/>
    </location>
</feature>
<dbReference type="CDD" id="cd00055">
    <property type="entry name" value="EGF_Lam"/>
    <property type="match status" value="1"/>
</dbReference>
<feature type="compositionally biased region" description="Polar residues" evidence="6">
    <location>
        <begin position="668"/>
        <end position="698"/>
    </location>
</feature>
<keyword evidence="2 7" id="KW-0732">Signal</keyword>
<feature type="signal peptide" evidence="7">
    <location>
        <begin position="1"/>
        <end position="22"/>
    </location>
</feature>
<dbReference type="InterPro" id="IPR000742">
    <property type="entry name" value="EGF"/>
</dbReference>
<feature type="domain" description="EGF-like" evidence="8">
    <location>
        <begin position="55"/>
        <end position="89"/>
    </location>
</feature>
<dbReference type="PROSITE" id="PS50026">
    <property type="entry name" value="EGF_3"/>
    <property type="match status" value="2"/>
</dbReference>
<evidence type="ECO:0000313" key="9">
    <source>
        <dbReference type="EMBL" id="KAG7321739.1"/>
    </source>
</evidence>
<dbReference type="Pfam" id="PF00053">
    <property type="entry name" value="EGF_laminin"/>
    <property type="match status" value="3"/>
</dbReference>
<keyword evidence="1 5" id="KW-0245">EGF-like domain</keyword>
<protein>
    <recommendedName>
        <fullName evidence="8">EGF-like domain-containing protein</fullName>
    </recommendedName>
</protein>
<evidence type="ECO:0000313" key="10">
    <source>
        <dbReference type="Proteomes" id="UP000824219"/>
    </source>
</evidence>
<evidence type="ECO:0000256" key="3">
    <source>
        <dbReference type="ARBA" id="ARBA00022737"/>
    </source>
</evidence>
<feature type="disulfide bond" evidence="5">
    <location>
        <begin position="79"/>
        <end position="88"/>
    </location>
</feature>
<feature type="region of interest" description="Disordered" evidence="6">
    <location>
        <begin position="791"/>
        <end position="853"/>
    </location>
</feature>
<dbReference type="SMART" id="SM00181">
    <property type="entry name" value="EGF"/>
    <property type="match status" value="7"/>
</dbReference>
<comment type="caution">
    <text evidence="5">Lacks conserved residue(s) required for the propagation of feature annotation.</text>
</comment>
<dbReference type="GO" id="GO:0030169">
    <property type="term" value="F:low-density lipoprotein particle binding"/>
    <property type="evidence" value="ECO:0007669"/>
    <property type="project" value="TreeGrafter"/>
</dbReference>
<reference evidence="9 10" key="1">
    <citation type="submission" date="2021-06" db="EMBL/GenBank/DDBJ databases">
        <title>Chromosome-level genome assembly of the red-tail catfish (Hemibagrus wyckioides).</title>
        <authorList>
            <person name="Shao F."/>
        </authorList>
    </citation>
    <scope>NUCLEOTIDE SEQUENCE [LARGE SCALE GENOMIC DNA]</scope>
    <source>
        <strain evidence="9">EC202008001</strain>
        <tissue evidence="9">Blood</tissue>
    </source>
</reference>
<dbReference type="PROSITE" id="PS00022">
    <property type="entry name" value="EGF_1"/>
    <property type="match status" value="4"/>
</dbReference>
<comment type="caution">
    <text evidence="9">The sequence shown here is derived from an EMBL/GenBank/DDBJ whole genome shotgun (WGS) entry which is preliminary data.</text>
</comment>
<dbReference type="OrthoDB" id="6130531at2759"/>
<feature type="domain" description="EGF-like" evidence="8">
    <location>
        <begin position="351"/>
        <end position="386"/>
    </location>
</feature>
<evidence type="ECO:0000259" key="8">
    <source>
        <dbReference type="PROSITE" id="PS50026"/>
    </source>
</evidence>
<evidence type="ECO:0000256" key="1">
    <source>
        <dbReference type="ARBA" id="ARBA00022536"/>
    </source>
</evidence>
<evidence type="ECO:0000256" key="6">
    <source>
        <dbReference type="SAM" id="MobiDB-lite"/>
    </source>
</evidence>
<organism evidence="9 10">
    <name type="scientific">Hemibagrus wyckioides</name>
    <dbReference type="NCBI Taxonomy" id="337641"/>
    <lineage>
        <taxon>Eukaryota</taxon>
        <taxon>Metazoa</taxon>
        <taxon>Chordata</taxon>
        <taxon>Craniata</taxon>
        <taxon>Vertebrata</taxon>
        <taxon>Euteleostomi</taxon>
        <taxon>Actinopterygii</taxon>
        <taxon>Neopterygii</taxon>
        <taxon>Teleostei</taxon>
        <taxon>Ostariophysi</taxon>
        <taxon>Siluriformes</taxon>
        <taxon>Bagridae</taxon>
        <taxon>Hemibagrus</taxon>
    </lineage>
</organism>
<keyword evidence="4 5" id="KW-1015">Disulfide bond</keyword>
<feature type="compositionally biased region" description="Low complexity" evidence="6">
    <location>
        <begin position="622"/>
        <end position="638"/>
    </location>
</feature>
<evidence type="ECO:0000256" key="2">
    <source>
        <dbReference type="ARBA" id="ARBA00022729"/>
    </source>
</evidence>
<dbReference type="GO" id="GO:0016322">
    <property type="term" value="P:neuron remodeling"/>
    <property type="evidence" value="ECO:0007669"/>
    <property type="project" value="TreeGrafter"/>
</dbReference>
<dbReference type="Gene3D" id="2.170.300.10">
    <property type="entry name" value="Tie2 ligand-binding domain superfamily"/>
    <property type="match status" value="3"/>
</dbReference>
<proteinExistence type="predicted"/>
<gene>
    <name evidence="9" type="ORF">KOW79_014597</name>
</gene>
<feature type="region of interest" description="Disordered" evidence="6">
    <location>
        <begin position="584"/>
        <end position="706"/>
    </location>
</feature>
<dbReference type="GO" id="GO:0007157">
    <property type="term" value="P:heterophilic cell-cell adhesion via plasma membrane cell adhesion molecules"/>
    <property type="evidence" value="ECO:0007669"/>
    <property type="project" value="TreeGrafter"/>
</dbReference>
<evidence type="ECO:0000256" key="7">
    <source>
        <dbReference type="SAM" id="SignalP"/>
    </source>
</evidence>
<evidence type="ECO:0000256" key="4">
    <source>
        <dbReference type="ARBA" id="ARBA00023157"/>
    </source>
</evidence>
<dbReference type="Proteomes" id="UP000824219">
    <property type="component" value="Linkage Group LG17"/>
</dbReference>
<dbReference type="SMART" id="SM00180">
    <property type="entry name" value="EGF_Lam"/>
    <property type="match status" value="5"/>
</dbReference>
<dbReference type="GO" id="GO:0016020">
    <property type="term" value="C:membrane"/>
    <property type="evidence" value="ECO:0007669"/>
    <property type="project" value="TreeGrafter"/>
</dbReference>